<feature type="transmembrane region" description="Helical" evidence="2">
    <location>
        <begin position="599"/>
        <end position="619"/>
    </location>
</feature>
<dbReference type="EMBL" id="UFQT01000259">
    <property type="protein sequence ID" value="SSX22510.1"/>
    <property type="molecule type" value="Genomic_DNA"/>
</dbReference>
<evidence type="ECO:0000256" key="1">
    <source>
        <dbReference type="SAM" id="MobiDB-lite"/>
    </source>
</evidence>
<keyword evidence="2" id="KW-0812">Transmembrane</keyword>
<dbReference type="EMBL" id="UFQS01000259">
    <property type="protein sequence ID" value="SSX02133.1"/>
    <property type="molecule type" value="Genomic_DNA"/>
</dbReference>
<protein>
    <submittedName>
        <fullName evidence="3">CSON006890 protein</fullName>
    </submittedName>
</protein>
<feature type="region of interest" description="Disordered" evidence="1">
    <location>
        <begin position="783"/>
        <end position="813"/>
    </location>
</feature>
<dbReference type="VEuPathDB" id="VectorBase:CSON006890"/>
<feature type="compositionally biased region" description="Low complexity" evidence="1">
    <location>
        <begin position="803"/>
        <end position="813"/>
    </location>
</feature>
<feature type="transmembrane region" description="Helical" evidence="2">
    <location>
        <begin position="631"/>
        <end position="652"/>
    </location>
</feature>
<dbReference type="PANTHER" id="PTHR37002:SF10">
    <property type="entry name" value="TRANSGLUTAMINASE-LIKE DOMAIN-CONTAINING PROTEIN"/>
    <property type="match status" value="1"/>
</dbReference>
<gene>
    <name evidence="3" type="primary">CSON006890</name>
</gene>
<feature type="region of interest" description="Disordered" evidence="1">
    <location>
        <begin position="407"/>
        <end position="444"/>
    </location>
</feature>
<reference evidence="4" key="2">
    <citation type="submission" date="2018-07" db="EMBL/GenBank/DDBJ databases">
        <authorList>
            <person name="Quirk P.G."/>
            <person name="Krulwich T.A."/>
        </authorList>
    </citation>
    <scope>NUCLEOTIDE SEQUENCE</scope>
</reference>
<keyword evidence="2" id="KW-0472">Membrane</keyword>
<dbReference type="AlphaFoldDB" id="A0A336KGW1"/>
<name>A0A336KGW1_CULSO</name>
<accession>A0A336KGW1</accession>
<feature type="compositionally biased region" description="Low complexity" evidence="1">
    <location>
        <begin position="872"/>
        <end position="888"/>
    </location>
</feature>
<organism evidence="3">
    <name type="scientific">Culicoides sonorensis</name>
    <name type="common">Biting midge</name>
    <dbReference type="NCBI Taxonomy" id="179676"/>
    <lineage>
        <taxon>Eukaryota</taxon>
        <taxon>Metazoa</taxon>
        <taxon>Ecdysozoa</taxon>
        <taxon>Arthropoda</taxon>
        <taxon>Hexapoda</taxon>
        <taxon>Insecta</taxon>
        <taxon>Pterygota</taxon>
        <taxon>Neoptera</taxon>
        <taxon>Endopterygota</taxon>
        <taxon>Diptera</taxon>
        <taxon>Nematocera</taxon>
        <taxon>Chironomoidea</taxon>
        <taxon>Ceratopogonidae</taxon>
        <taxon>Ceratopogoninae</taxon>
        <taxon>Culicoides</taxon>
        <taxon>Monoculicoides</taxon>
    </lineage>
</organism>
<evidence type="ECO:0000313" key="4">
    <source>
        <dbReference type="EMBL" id="SSX22510.1"/>
    </source>
</evidence>
<reference evidence="3" key="1">
    <citation type="submission" date="2018-04" db="EMBL/GenBank/DDBJ databases">
        <authorList>
            <person name="Go L.Y."/>
            <person name="Mitchell J.A."/>
        </authorList>
    </citation>
    <scope>NUCLEOTIDE SEQUENCE</scope>
    <source>
        <tissue evidence="3">Whole organism</tissue>
    </source>
</reference>
<feature type="compositionally biased region" description="Low complexity" evidence="1">
    <location>
        <begin position="249"/>
        <end position="265"/>
    </location>
</feature>
<proteinExistence type="predicted"/>
<evidence type="ECO:0000256" key="2">
    <source>
        <dbReference type="SAM" id="Phobius"/>
    </source>
</evidence>
<keyword evidence="2" id="KW-1133">Transmembrane helix</keyword>
<sequence>MENSRVKPPPGVEEALSSMLWNPYPEQSSESSSDESDLDTFKRKKRPITWTEDRKCFKLAPPYTLSSRDHRFPVSNNNINHQIHQTQCDSGFRLNNKNNISNSTNKAIPSNNNFHFNSFINNNKLPIRNSKQNTNKENEFVCGSTSSCGIDSYENIINEPVFGTGETKNKTNSLKLQQNEFSFVQVVDESRSNAGAQSDHFSVIHEQKELNKFLVESTLSGCTGMRLNVPSVNMTSTTLNNNNNNTVYVSSSTTSSSNIQNESNSGQGSLTIPVNQQSSSINIVNYYRTPSKQLSNQENTNNVHSTKLKEKKYEYNKINDSKNDNNKIINENICDNVKKSHSNNNNNKIENHDVQLTSHNNVSTIQNINQVTNNENDVQNITKVSVKSSDTTRLEQCIYICSEPSNNENAITSPQNNPITQDLTSSSSVLPVSREQRRRERRERRAARNRLVHFHNINSQIASNSVIQNHISAQMHSPSHQTTIISNPVRVGNLEILPDLLPHSHLPPPYTTLPLHSGTTIIATPISLQIPVNANYEMMLRHRKETIITILFITMIRDHAYLYHAIKLYMKCIYASPSERSGKGCCGRWFAFAGPPLRALIAVVALGGVVCALGGAALGATSLAGPPQSHFTAALLMIGVGVILVTISGAAWKMTAPGGPPCLGLGTSADMGRFNRRICSRNNGHVIYPEYQHRAPPPSYQASMQEYRLRLLLLDRDRQSSVLRATSPPPTYRSSSGRLIRMNLRNNRPASQQLPSLNPSSFSIFSGISEIISGLNNVNNSESISNNSSEATLPPSYRKGNKNTRTTNNLSSLSLYDNNNTSDFTLEDVRSSSLVNLSTSICRETNSHSSVFENGQLLSNTSEQQQQPNIIINNKTSSSNNNNSCSKQNQKDSESICEIGTSNTDKNNDLVTMVTISEIIDLNEIINQSEINDTSLQKDDSQYL</sequence>
<feature type="region of interest" description="Disordered" evidence="1">
    <location>
        <begin position="1"/>
        <end position="41"/>
    </location>
</feature>
<evidence type="ECO:0000313" key="3">
    <source>
        <dbReference type="EMBL" id="SSX02133.1"/>
    </source>
</evidence>
<feature type="region of interest" description="Disordered" evidence="1">
    <location>
        <begin position="872"/>
        <end position="902"/>
    </location>
</feature>
<feature type="compositionally biased region" description="Polar residues" evidence="1">
    <location>
        <begin position="407"/>
        <end position="430"/>
    </location>
</feature>
<dbReference type="PANTHER" id="PTHR37002">
    <property type="entry name" value="AGAP007005-PA"/>
    <property type="match status" value="1"/>
</dbReference>
<feature type="region of interest" description="Disordered" evidence="1">
    <location>
        <begin position="249"/>
        <end position="273"/>
    </location>
</feature>